<protein>
    <submittedName>
        <fullName evidence="1">Uncharacterized protein</fullName>
    </submittedName>
</protein>
<keyword evidence="2" id="KW-1185">Reference proteome</keyword>
<dbReference type="RefSeq" id="XP_031014493.1">
    <property type="nucleotide sequence ID" value="XM_031161377.1"/>
</dbReference>
<name>A0A366RH68_9HYPO</name>
<proteinExistence type="predicted"/>
<gene>
    <name evidence="1" type="ORF">FIESC28_07236</name>
</gene>
<reference evidence="1 2" key="1">
    <citation type="submission" date="2018-06" db="EMBL/GenBank/DDBJ databases">
        <title>Fusarium incarnatum-equiseti species complex species 28.</title>
        <authorList>
            <person name="Gardiner D.M."/>
        </authorList>
    </citation>
    <scope>NUCLEOTIDE SEQUENCE [LARGE SCALE GENOMIC DNA]</scope>
    <source>
        <strain evidence="1 2">FIESC_28</strain>
    </source>
</reference>
<evidence type="ECO:0000313" key="1">
    <source>
        <dbReference type="EMBL" id="RBR15595.1"/>
    </source>
</evidence>
<dbReference type="Proteomes" id="UP000253153">
    <property type="component" value="Unassembled WGS sequence"/>
</dbReference>
<dbReference type="GeneID" id="41996673"/>
<sequence>MMWDSNKPANSKDCSMGAEAYCCAGEKESQEDEQPEIDYRDDTTAKQFDSLLQSFLEDPVCPPGFETEYTMRTGVYSRDLLQREKTDKGIVLVSLVRLMAMWYTSQNPDKKITELYQLRLEQHGYAETAANVTTYHDVMFPGSLSSNGMPSYDPEAMAASSICNLRHSREALDNLSVASEALCQIPGSSESVSSKRDVLKPRIFDASTMEDRSQNRQLPSVAVALQGILDRELTLHYLRWLRTRDEEEVILEIAFWIGDQIGVTPSQEILDRYSDSGHTIYRDRWVVFHFHIPIDRRTFLGQQPEFLVGVSSFNMYHSQTVVVPYVVDRGSHQDYRAEFSFAASVRPRDGRTPLNSQGENGRWGMRGYNERVQPLNCRDIAAERWYPGFNYQAAGTISRITQGNRPDQYSILVDEFGRFLLQEGVFSRRNLAYLWPAVGDEAANLDPMANLNDGRRLYNPQLGAFDYNFSGLSDSVGDLSRFAPNPYRNPPS</sequence>
<dbReference type="EMBL" id="QKXC01000153">
    <property type="protein sequence ID" value="RBR15595.1"/>
    <property type="molecule type" value="Genomic_DNA"/>
</dbReference>
<dbReference type="AlphaFoldDB" id="A0A366RH68"/>
<organism evidence="1 2">
    <name type="scientific">Fusarium coffeatum</name>
    <dbReference type="NCBI Taxonomy" id="231269"/>
    <lineage>
        <taxon>Eukaryota</taxon>
        <taxon>Fungi</taxon>
        <taxon>Dikarya</taxon>
        <taxon>Ascomycota</taxon>
        <taxon>Pezizomycotina</taxon>
        <taxon>Sordariomycetes</taxon>
        <taxon>Hypocreomycetidae</taxon>
        <taxon>Hypocreales</taxon>
        <taxon>Nectriaceae</taxon>
        <taxon>Fusarium</taxon>
        <taxon>Fusarium incarnatum-equiseti species complex</taxon>
    </lineage>
</organism>
<dbReference type="OrthoDB" id="73875at2759"/>
<evidence type="ECO:0000313" key="2">
    <source>
        <dbReference type="Proteomes" id="UP000253153"/>
    </source>
</evidence>
<accession>A0A366RH68</accession>
<comment type="caution">
    <text evidence="1">The sequence shown here is derived from an EMBL/GenBank/DDBJ whole genome shotgun (WGS) entry which is preliminary data.</text>
</comment>